<dbReference type="EMBL" id="JBJJXI010000074">
    <property type="protein sequence ID" value="KAL3396159.1"/>
    <property type="molecule type" value="Genomic_DNA"/>
</dbReference>
<feature type="domain" description="BEN" evidence="2">
    <location>
        <begin position="306"/>
        <end position="398"/>
    </location>
</feature>
<gene>
    <name evidence="3" type="ORF">TKK_010023</name>
</gene>
<comment type="caution">
    <text evidence="3">The sequence shown here is derived from an EMBL/GenBank/DDBJ whole genome shotgun (WGS) entry which is preliminary data.</text>
</comment>
<feature type="compositionally biased region" description="Basic and acidic residues" evidence="1">
    <location>
        <begin position="126"/>
        <end position="150"/>
    </location>
</feature>
<dbReference type="Proteomes" id="UP001627154">
    <property type="component" value="Unassembled WGS sequence"/>
</dbReference>
<name>A0ABD2WSX3_9HYME</name>
<feature type="compositionally biased region" description="Acidic residues" evidence="1">
    <location>
        <begin position="151"/>
        <end position="161"/>
    </location>
</feature>
<dbReference type="PROSITE" id="PS51457">
    <property type="entry name" value="BEN"/>
    <property type="match status" value="1"/>
</dbReference>
<evidence type="ECO:0000259" key="2">
    <source>
        <dbReference type="PROSITE" id="PS51457"/>
    </source>
</evidence>
<evidence type="ECO:0000256" key="1">
    <source>
        <dbReference type="SAM" id="MobiDB-lite"/>
    </source>
</evidence>
<sequence length="399" mass="47174">MLALVFWTKDRTTSVVLEKNLQPIVSEGNVTSVLYKDDKIYEAKVVKKSYDKGYLTKLTVDKEGNLMTMPKITASQSALKMKGELQETLKQDKSKKTTCDRKRKNQGSKNHQPDKETQQKSRRIEKRNTEDKRQREDERQRQDERQKKDFDDDDKMDESDEEKDKSDEEKDESDEKKDEGDEENDEGDEENDESDEEKDESDEEKDESDDDNDMESENSSDTETSEGHRREEQRREEVRRERERRLRDEELHEEERERNNRRINDVQRRDGPRDRRNLPVLQNEIGEDPLQICRKPGNGRILICEGFNVWIDRAFLTVVNRWKGNPKEMTRRLLKKIVGAENLKRMCARGRSTRYEPIPEDIISVVEYYVNRRCSPGLTPAEFTTAINMMCATLRNPRQ</sequence>
<feature type="compositionally biased region" description="Basic and acidic residues" evidence="1">
    <location>
        <begin position="162"/>
        <end position="179"/>
    </location>
</feature>
<dbReference type="InterPro" id="IPR018379">
    <property type="entry name" value="BEN_domain"/>
</dbReference>
<dbReference type="AlphaFoldDB" id="A0ABD2WSX3"/>
<proteinExistence type="predicted"/>
<reference evidence="3 4" key="1">
    <citation type="journal article" date="2024" name="bioRxiv">
        <title>A reference genome for Trichogramma kaykai: A tiny desert-dwelling parasitoid wasp with competing sex-ratio distorters.</title>
        <authorList>
            <person name="Culotta J."/>
            <person name="Lindsey A.R."/>
        </authorList>
    </citation>
    <scope>NUCLEOTIDE SEQUENCE [LARGE SCALE GENOMIC DNA]</scope>
    <source>
        <strain evidence="3 4">KSX58</strain>
    </source>
</reference>
<evidence type="ECO:0000313" key="4">
    <source>
        <dbReference type="Proteomes" id="UP001627154"/>
    </source>
</evidence>
<feature type="region of interest" description="Disordered" evidence="1">
    <location>
        <begin position="88"/>
        <end position="258"/>
    </location>
</feature>
<feature type="compositionally biased region" description="Basic and acidic residues" evidence="1">
    <location>
        <begin position="225"/>
        <end position="258"/>
    </location>
</feature>
<feature type="compositionally biased region" description="Basic and acidic residues" evidence="1">
    <location>
        <begin position="88"/>
        <end position="100"/>
    </location>
</feature>
<evidence type="ECO:0000313" key="3">
    <source>
        <dbReference type="EMBL" id="KAL3396159.1"/>
    </source>
</evidence>
<organism evidence="3 4">
    <name type="scientific">Trichogramma kaykai</name>
    <dbReference type="NCBI Taxonomy" id="54128"/>
    <lineage>
        <taxon>Eukaryota</taxon>
        <taxon>Metazoa</taxon>
        <taxon>Ecdysozoa</taxon>
        <taxon>Arthropoda</taxon>
        <taxon>Hexapoda</taxon>
        <taxon>Insecta</taxon>
        <taxon>Pterygota</taxon>
        <taxon>Neoptera</taxon>
        <taxon>Endopterygota</taxon>
        <taxon>Hymenoptera</taxon>
        <taxon>Apocrita</taxon>
        <taxon>Proctotrupomorpha</taxon>
        <taxon>Chalcidoidea</taxon>
        <taxon>Trichogrammatidae</taxon>
        <taxon>Trichogramma</taxon>
    </lineage>
</organism>
<feature type="compositionally biased region" description="Acidic residues" evidence="1">
    <location>
        <begin position="180"/>
        <end position="224"/>
    </location>
</feature>
<protein>
    <recommendedName>
        <fullName evidence="2">BEN domain-containing protein</fullName>
    </recommendedName>
</protein>
<accession>A0ABD2WSX3</accession>
<keyword evidence="4" id="KW-1185">Reference proteome</keyword>